<keyword evidence="2" id="KW-0479">Metal-binding</keyword>
<dbReference type="InterPro" id="IPR001650">
    <property type="entry name" value="Helicase_C-like"/>
</dbReference>
<comment type="similarity">
    <text evidence="1">Belongs to the helicase family. RecQ subfamily.</text>
</comment>
<dbReference type="CDD" id="cd17920">
    <property type="entry name" value="DEXHc_RecQ"/>
    <property type="match status" value="1"/>
</dbReference>
<keyword evidence="7" id="KW-0238">DNA-binding</keyword>
<dbReference type="PROSITE" id="PS51192">
    <property type="entry name" value="HELICASE_ATP_BIND_1"/>
    <property type="match status" value="1"/>
</dbReference>
<evidence type="ECO:0000256" key="11">
    <source>
        <dbReference type="ARBA" id="ARBA00044535"/>
    </source>
</evidence>
<reference evidence="15 16" key="1">
    <citation type="submission" date="2018-12" db="EMBL/GenBank/DDBJ databases">
        <title>Complete Genome Sequence of Glutamicibacter creatinolyticus strain LGCM259,isolated from an abscess of a 12-year-old mare in Italy.</title>
        <authorList>
            <person name="Santos R.G."/>
            <person name="Silva A.L."/>
            <person name="Seyffert N."/>
            <person name="Castro T.L.P."/>
            <person name="Attili A.R."/>
            <person name="Rifici C."/>
            <person name="Mazzullo G."/>
            <person name="Brenig B."/>
            <person name="Venanzi F."/>
            <person name="Azevedo V."/>
        </authorList>
    </citation>
    <scope>NUCLEOTIDE SEQUENCE [LARGE SCALE GENOMIC DNA]</scope>
    <source>
        <strain evidence="15 16">LGCM 259</strain>
    </source>
</reference>
<dbReference type="GO" id="GO:0005524">
    <property type="term" value="F:ATP binding"/>
    <property type="evidence" value="ECO:0007669"/>
    <property type="project" value="UniProtKB-KW"/>
</dbReference>
<dbReference type="Pfam" id="PF12073">
    <property type="entry name" value="DUF3553"/>
    <property type="match status" value="1"/>
</dbReference>
<evidence type="ECO:0000256" key="9">
    <source>
        <dbReference type="ARBA" id="ARBA00034617"/>
    </source>
</evidence>
<dbReference type="EC" id="5.6.2.4" evidence="10"/>
<evidence type="ECO:0000256" key="6">
    <source>
        <dbReference type="ARBA" id="ARBA00022840"/>
    </source>
</evidence>
<dbReference type="GO" id="GO:0009378">
    <property type="term" value="F:four-way junction helicase activity"/>
    <property type="evidence" value="ECO:0007669"/>
    <property type="project" value="TreeGrafter"/>
</dbReference>
<evidence type="ECO:0000256" key="7">
    <source>
        <dbReference type="ARBA" id="ARBA00023125"/>
    </source>
</evidence>
<dbReference type="Gene3D" id="1.10.10.10">
    <property type="entry name" value="Winged helix-like DNA-binding domain superfamily/Winged helix DNA-binding domain"/>
    <property type="match status" value="1"/>
</dbReference>
<dbReference type="Pfam" id="PF00270">
    <property type="entry name" value="DEAD"/>
    <property type="match status" value="1"/>
</dbReference>
<organism evidence="15 16">
    <name type="scientific">Glutamicibacter creatinolyticus</name>
    <dbReference type="NCBI Taxonomy" id="162496"/>
    <lineage>
        <taxon>Bacteria</taxon>
        <taxon>Bacillati</taxon>
        <taxon>Actinomycetota</taxon>
        <taxon>Actinomycetes</taxon>
        <taxon>Micrococcales</taxon>
        <taxon>Micrococcaceae</taxon>
        <taxon>Glutamicibacter</taxon>
    </lineage>
</organism>
<evidence type="ECO:0000256" key="8">
    <source>
        <dbReference type="ARBA" id="ARBA00023235"/>
    </source>
</evidence>
<dbReference type="InterPro" id="IPR027417">
    <property type="entry name" value="P-loop_NTPase"/>
</dbReference>
<dbReference type="InterPro" id="IPR032284">
    <property type="entry name" value="RecQ_Zn-bd"/>
</dbReference>
<keyword evidence="16" id="KW-1185">Reference proteome</keyword>
<dbReference type="InterPro" id="IPR002464">
    <property type="entry name" value="DNA/RNA_helicase_DEAH_CS"/>
</dbReference>
<keyword evidence="6" id="KW-0067">ATP-binding</keyword>
<dbReference type="GO" id="GO:0043138">
    <property type="term" value="F:3'-5' DNA helicase activity"/>
    <property type="evidence" value="ECO:0007669"/>
    <property type="project" value="UniProtKB-EC"/>
</dbReference>
<dbReference type="PROSITE" id="PS51194">
    <property type="entry name" value="HELICASE_CTER"/>
    <property type="match status" value="1"/>
</dbReference>
<dbReference type="NCBIfam" id="TIGR00614">
    <property type="entry name" value="recQ_fam"/>
    <property type="match status" value="1"/>
</dbReference>
<evidence type="ECO:0000259" key="14">
    <source>
        <dbReference type="PROSITE" id="PS51194"/>
    </source>
</evidence>
<dbReference type="SUPFAM" id="SSF52540">
    <property type="entry name" value="P-loop containing nucleoside triphosphate hydrolases"/>
    <property type="match status" value="1"/>
</dbReference>
<evidence type="ECO:0000313" key="16">
    <source>
        <dbReference type="Proteomes" id="UP000307000"/>
    </source>
</evidence>
<dbReference type="Proteomes" id="UP000307000">
    <property type="component" value="Chromosome"/>
</dbReference>
<evidence type="ECO:0000256" key="4">
    <source>
        <dbReference type="ARBA" id="ARBA00022801"/>
    </source>
</evidence>
<evidence type="ECO:0000256" key="3">
    <source>
        <dbReference type="ARBA" id="ARBA00022741"/>
    </source>
</evidence>
<dbReference type="PROSITE" id="PS00690">
    <property type="entry name" value="DEAH_ATP_HELICASE"/>
    <property type="match status" value="1"/>
</dbReference>
<dbReference type="Pfam" id="PF16124">
    <property type="entry name" value="RecQ_Zn_bind"/>
    <property type="match status" value="1"/>
</dbReference>
<accession>A0A5B7WT47</accession>
<proteinExistence type="inferred from homology"/>
<dbReference type="SMART" id="SM00490">
    <property type="entry name" value="HELICc"/>
    <property type="match status" value="1"/>
</dbReference>
<dbReference type="GO" id="GO:0003677">
    <property type="term" value="F:DNA binding"/>
    <property type="evidence" value="ECO:0007669"/>
    <property type="project" value="UniProtKB-KW"/>
</dbReference>
<dbReference type="RefSeq" id="WP_138925740.1">
    <property type="nucleotide sequence ID" value="NZ_CP034412.1"/>
</dbReference>
<dbReference type="GO" id="GO:0005737">
    <property type="term" value="C:cytoplasm"/>
    <property type="evidence" value="ECO:0007669"/>
    <property type="project" value="TreeGrafter"/>
</dbReference>
<dbReference type="InterPro" id="IPR004589">
    <property type="entry name" value="DNA_helicase_ATP-dep_RecQ"/>
</dbReference>
<dbReference type="PANTHER" id="PTHR13710:SF105">
    <property type="entry name" value="ATP-DEPENDENT DNA HELICASE Q1"/>
    <property type="match status" value="1"/>
</dbReference>
<dbReference type="Gene3D" id="3.40.50.300">
    <property type="entry name" value="P-loop containing nucleotide triphosphate hydrolases"/>
    <property type="match status" value="2"/>
</dbReference>
<comment type="catalytic activity">
    <reaction evidence="9">
        <text>Couples ATP hydrolysis with the unwinding of duplex DNA by translocating in the 3'-5' direction.</text>
        <dbReference type="EC" id="5.6.2.4"/>
    </reaction>
</comment>
<dbReference type="PANTHER" id="PTHR13710">
    <property type="entry name" value="DNA HELICASE RECQ FAMILY MEMBER"/>
    <property type="match status" value="1"/>
</dbReference>
<dbReference type="EMBL" id="CP034412">
    <property type="protein sequence ID" value="QCY46380.1"/>
    <property type="molecule type" value="Genomic_DNA"/>
</dbReference>
<dbReference type="InterPro" id="IPR011545">
    <property type="entry name" value="DEAD/DEAH_box_helicase_dom"/>
</dbReference>
<evidence type="ECO:0000313" key="15">
    <source>
        <dbReference type="EMBL" id="QCY46380.1"/>
    </source>
</evidence>
<dbReference type="GO" id="GO:0046872">
    <property type="term" value="F:metal ion binding"/>
    <property type="evidence" value="ECO:0007669"/>
    <property type="project" value="UniProtKB-KW"/>
</dbReference>
<feature type="domain" description="Helicase ATP-binding" evidence="13">
    <location>
        <begin position="28"/>
        <end position="198"/>
    </location>
</feature>
<dbReference type="InterPro" id="IPR014001">
    <property type="entry name" value="Helicase_ATP-bd"/>
</dbReference>
<dbReference type="GO" id="GO:0006310">
    <property type="term" value="P:DNA recombination"/>
    <property type="evidence" value="ECO:0007669"/>
    <property type="project" value="InterPro"/>
</dbReference>
<keyword evidence="3" id="KW-0547">Nucleotide-binding</keyword>
<keyword evidence="4" id="KW-0378">Hydrolase</keyword>
<keyword evidence="5 15" id="KW-0347">Helicase</keyword>
<dbReference type="Pfam" id="PF00271">
    <property type="entry name" value="Helicase_C"/>
    <property type="match status" value="1"/>
</dbReference>
<dbReference type="SMART" id="SM00487">
    <property type="entry name" value="DEXDc"/>
    <property type="match status" value="1"/>
</dbReference>
<evidence type="ECO:0000259" key="13">
    <source>
        <dbReference type="PROSITE" id="PS51192"/>
    </source>
</evidence>
<keyword evidence="8" id="KW-0413">Isomerase</keyword>
<dbReference type="GO" id="GO:0016787">
    <property type="term" value="F:hydrolase activity"/>
    <property type="evidence" value="ECO:0007669"/>
    <property type="project" value="UniProtKB-KW"/>
</dbReference>
<feature type="domain" description="Helicase C-terminal" evidence="14">
    <location>
        <begin position="225"/>
        <end position="381"/>
    </location>
</feature>
<evidence type="ECO:0000256" key="2">
    <source>
        <dbReference type="ARBA" id="ARBA00022723"/>
    </source>
</evidence>
<sequence>MADVAELKRLAREVFGWESFRADQLKAIKAAVDGRDVLAVMPTGYGKSAIYQVAGMALEGLVVVVSPLIALQSDQLEDINALPGSVRAVAVNSAATEKQQRQAWQDAAEAKIKFLFLAPEQLAKDEVIDRLMKLKPALFVVDEAHCVSAWGYDFRPDYLRLGALKDSIGGPGTVALTATASAPVREEIVERLRLKDALVIAEGFDRPNLRLEVNRHHEDGQKRAAVLEQVAALPRPGLVYVSTRKDTELYAAELNDRGLRAAAYHAGRNRGDRQAVHNDFLDGNLDVVVATTAFGMGIDKPNVRFVVHGDIPGSLDSYYQEIGRAGRDGEAARAILHYRSEDLGLQTFFGAHHADPEEVRRVLTALHGAGRRVKPSTLKRELAGQFSARKVTNLVNLLESAGVVRTRRNLVIAEPGPEVDQAVEQAVESAETRIRIERSRLEMMRGYAETEGCRRQYLLGYFGDELENPCGNCDNCLAGTAQDLSEADESFPLNEPVIHEQWGSGIVMSSEQDRLTVLFEEEGYKTLSKDVIDETGVLRRQ</sequence>
<evidence type="ECO:0000256" key="10">
    <source>
        <dbReference type="ARBA" id="ARBA00034808"/>
    </source>
</evidence>
<name>A0A5B7WT47_9MICC</name>
<dbReference type="GO" id="GO:0030894">
    <property type="term" value="C:replisome"/>
    <property type="evidence" value="ECO:0007669"/>
    <property type="project" value="TreeGrafter"/>
</dbReference>
<dbReference type="GO" id="GO:0043590">
    <property type="term" value="C:bacterial nucleoid"/>
    <property type="evidence" value="ECO:0007669"/>
    <property type="project" value="TreeGrafter"/>
</dbReference>
<evidence type="ECO:0000256" key="12">
    <source>
        <dbReference type="ARBA" id="ARBA00044550"/>
    </source>
</evidence>
<dbReference type="InterPro" id="IPR021938">
    <property type="entry name" value="DUF3553"/>
</dbReference>
<protein>
    <recommendedName>
        <fullName evidence="11">ATP-dependent DNA helicase RecQ</fullName>
        <ecNumber evidence="10">5.6.2.4</ecNumber>
    </recommendedName>
    <alternativeName>
        <fullName evidence="12">DNA 3'-5' helicase RecQ</fullName>
    </alternativeName>
</protein>
<evidence type="ECO:0000256" key="5">
    <source>
        <dbReference type="ARBA" id="ARBA00022806"/>
    </source>
</evidence>
<dbReference type="KEGG" id="gcr:GcLGCM259_0618"/>
<evidence type="ECO:0000256" key="1">
    <source>
        <dbReference type="ARBA" id="ARBA00005446"/>
    </source>
</evidence>
<dbReference type="GO" id="GO:0006281">
    <property type="term" value="P:DNA repair"/>
    <property type="evidence" value="ECO:0007669"/>
    <property type="project" value="TreeGrafter"/>
</dbReference>
<dbReference type="InterPro" id="IPR036388">
    <property type="entry name" value="WH-like_DNA-bd_sf"/>
</dbReference>
<dbReference type="AlphaFoldDB" id="A0A5B7WT47"/>
<gene>
    <name evidence="15" type="primary">recQ_2</name>
    <name evidence="15" type="ORF">GcLGCM259_0618</name>
</gene>